<dbReference type="InterPro" id="IPR023214">
    <property type="entry name" value="HAD_sf"/>
</dbReference>
<dbReference type="Pfam" id="PF00702">
    <property type="entry name" value="Hydrolase"/>
    <property type="match status" value="1"/>
</dbReference>
<dbReference type="InterPro" id="IPR050155">
    <property type="entry name" value="HAD-like_hydrolase_sf"/>
</dbReference>
<dbReference type="SFLD" id="SFLDG01129">
    <property type="entry name" value="C1.5:_HAD__Beta-PGM__Phosphata"/>
    <property type="match status" value="1"/>
</dbReference>
<dbReference type="Proteomes" id="UP000565745">
    <property type="component" value="Unassembled WGS sequence"/>
</dbReference>
<dbReference type="PANTHER" id="PTHR43434:SF1">
    <property type="entry name" value="PHOSPHOGLYCOLATE PHOSPHATASE"/>
    <property type="match status" value="1"/>
</dbReference>
<organism evidence="5 6">
    <name type="scientific">Sulfitobacter noctilucicola</name>
    <dbReference type="NCBI Taxonomy" id="1342301"/>
    <lineage>
        <taxon>Bacteria</taxon>
        <taxon>Pseudomonadati</taxon>
        <taxon>Pseudomonadota</taxon>
        <taxon>Alphaproteobacteria</taxon>
        <taxon>Rhodobacterales</taxon>
        <taxon>Roseobacteraceae</taxon>
        <taxon>Sulfitobacter</taxon>
    </lineage>
</organism>
<keyword evidence="6" id="KW-1185">Reference proteome</keyword>
<dbReference type="InterPro" id="IPR036412">
    <property type="entry name" value="HAD-like_sf"/>
</dbReference>
<dbReference type="EMBL" id="JACIFU010000002">
    <property type="protein sequence ID" value="MBB4174386.1"/>
    <property type="molecule type" value="Genomic_DNA"/>
</dbReference>
<proteinExistence type="inferred from homology"/>
<dbReference type="NCBIfam" id="TIGR01509">
    <property type="entry name" value="HAD-SF-IA-v3"/>
    <property type="match status" value="1"/>
</dbReference>
<dbReference type="PRINTS" id="PR00413">
    <property type="entry name" value="HADHALOGNASE"/>
</dbReference>
<dbReference type="NCBIfam" id="TIGR01549">
    <property type="entry name" value="HAD-SF-IA-v1"/>
    <property type="match status" value="1"/>
</dbReference>
<keyword evidence="5" id="KW-0378">Hydrolase</keyword>
<dbReference type="RefSeq" id="WP_025056811.1">
    <property type="nucleotide sequence ID" value="NZ_JACIFU010000002.1"/>
</dbReference>
<dbReference type="SUPFAM" id="SSF56784">
    <property type="entry name" value="HAD-like"/>
    <property type="match status" value="1"/>
</dbReference>
<name>A0A7W6M8F6_9RHOB</name>
<comment type="catalytic activity">
    <reaction evidence="1">
        <text>2-phosphoglycolate + H2O = glycolate + phosphate</text>
        <dbReference type="Rhea" id="RHEA:14369"/>
        <dbReference type="ChEBI" id="CHEBI:15377"/>
        <dbReference type="ChEBI" id="CHEBI:29805"/>
        <dbReference type="ChEBI" id="CHEBI:43474"/>
        <dbReference type="ChEBI" id="CHEBI:58033"/>
        <dbReference type="EC" id="3.1.3.18"/>
    </reaction>
</comment>
<comment type="similarity">
    <text evidence="3">Belongs to the HAD-like hydrolase superfamily. CbbY/CbbZ/Gph/YieH family.</text>
</comment>
<dbReference type="EC" id="3.1.3.18" evidence="4"/>
<comment type="pathway">
    <text evidence="2">Organic acid metabolism; glycolate biosynthesis; glycolate from 2-phosphoglycolate: step 1/1.</text>
</comment>
<evidence type="ECO:0000256" key="4">
    <source>
        <dbReference type="ARBA" id="ARBA00013078"/>
    </source>
</evidence>
<evidence type="ECO:0000256" key="1">
    <source>
        <dbReference type="ARBA" id="ARBA00000830"/>
    </source>
</evidence>
<dbReference type="GO" id="GO:0006281">
    <property type="term" value="P:DNA repair"/>
    <property type="evidence" value="ECO:0007669"/>
    <property type="project" value="TreeGrafter"/>
</dbReference>
<dbReference type="InterPro" id="IPR023198">
    <property type="entry name" value="PGP-like_dom2"/>
</dbReference>
<sequence>MSTIKGVIFDKDGTLFDFAATWEVWAKSFLLRLCEGDQVKAAEIGRAIGFDLTEERFARDSVVIAGTPEEVTKALHPYFAHLTHEDLEAVLNEEAENAPQREAVPLAPLLETLRGRGLQLGVATNDAEQPARAHLDQAGITSFFDFIAGYDSGHGGKPAPGQLLAFAAQTGLAASEVIMVGDSTHDLRAGRAAGMGCVAVLTGLADADDLRPFADVVLRDIGELPEWLATGTGRKT</sequence>
<dbReference type="SFLD" id="SFLDS00003">
    <property type="entry name" value="Haloacid_Dehalogenase"/>
    <property type="match status" value="1"/>
</dbReference>
<dbReference type="Gene3D" id="3.40.50.1000">
    <property type="entry name" value="HAD superfamily/HAD-like"/>
    <property type="match status" value="1"/>
</dbReference>
<accession>A0A7W6M8F6</accession>
<reference evidence="5 6" key="1">
    <citation type="submission" date="2020-08" db="EMBL/GenBank/DDBJ databases">
        <title>Genomic Encyclopedia of Type Strains, Phase IV (KMG-IV): sequencing the most valuable type-strain genomes for metagenomic binning, comparative biology and taxonomic classification.</title>
        <authorList>
            <person name="Goeker M."/>
        </authorList>
    </citation>
    <scope>NUCLEOTIDE SEQUENCE [LARGE SCALE GENOMIC DNA]</scope>
    <source>
        <strain evidence="5 6">DSM 101015</strain>
    </source>
</reference>
<evidence type="ECO:0000256" key="2">
    <source>
        <dbReference type="ARBA" id="ARBA00004818"/>
    </source>
</evidence>
<evidence type="ECO:0000256" key="3">
    <source>
        <dbReference type="ARBA" id="ARBA00006171"/>
    </source>
</evidence>
<comment type="caution">
    <text evidence="5">The sequence shown here is derived from an EMBL/GenBank/DDBJ whole genome shotgun (WGS) entry which is preliminary data.</text>
</comment>
<dbReference type="GO" id="GO:0008967">
    <property type="term" value="F:phosphoglycolate phosphatase activity"/>
    <property type="evidence" value="ECO:0007669"/>
    <property type="project" value="UniProtKB-EC"/>
</dbReference>
<dbReference type="AlphaFoldDB" id="A0A7W6M8F6"/>
<dbReference type="Gene3D" id="1.10.150.240">
    <property type="entry name" value="Putative phosphatase, domain 2"/>
    <property type="match status" value="1"/>
</dbReference>
<evidence type="ECO:0000313" key="6">
    <source>
        <dbReference type="Proteomes" id="UP000565745"/>
    </source>
</evidence>
<dbReference type="InterPro" id="IPR006439">
    <property type="entry name" value="HAD-SF_hydro_IA"/>
</dbReference>
<dbReference type="PANTHER" id="PTHR43434">
    <property type="entry name" value="PHOSPHOGLYCOLATE PHOSPHATASE"/>
    <property type="match status" value="1"/>
</dbReference>
<evidence type="ECO:0000313" key="5">
    <source>
        <dbReference type="EMBL" id="MBB4174386.1"/>
    </source>
</evidence>
<gene>
    <name evidence="5" type="ORF">GGR93_002159</name>
</gene>
<dbReference type="OrthoDB" id="9797743at2"/>
<protein>
    <recommendedName>
        <fullName evidence="4">phosphoglycolate phosphatase</fullName>
        <ecNumber evidence="4">3.1.3.18</ecNumber>
    </recommendedName>
</protein>